<dbReference type="EMBL" id="JAFHLR010000031">
    <property type="protein sequence ID" value="KAG5471644.1"/>
    <property type="molecule type" value="Genomic_DNA"/>
</dbReference>
<feature type="compositionally biased region" description="Low complexity" evidence="1">
    <location>
        <begin position="358"/>
        <end position="374"/>
    </location>
</feature>
<dbReference type="Proteomes" id="UP000674143">
    <property type="component" value="Chromosome 31"/>
</dbReference>
<reference evidence="2 3" key="1">
    <citation type="submission" date="2021-02" db="EMBL/GenBank/DDBJ databases">
        <title>Leishmania (Mundinia) orientalis Genome sequencing and assembly.</title>
        <authorList>
            <person name="Almutairi H."/>
            <person name="Gatherer D."/>
        </authorList>
    </citation>
    <scope>NUCLEOTIDE SEQUENCE [LARGE SCALE GENOMIC DNA]</scope>
    <source>
        <strain evidence="2">LSCM4</strain>
    </source>
</reference>
<dbReference type="RefSeq" id="XP_067060761.1">
    <property type="nucleotide sequence ID" value="XM_067205209.1"/>
</dbReference>
<feature type="compositionally biased region" description="Low complexity" evidence="1">
    <location>
        <begin position="586"/>
        <end position="599"/>
    </location>
</feature>
<dbReference type="GeneID" id="92359143"/>
<comment type="caution">
    <text evidence="2">The sequence shown here is derived from an EMBL/GenBank/DDBJ whole genome shotgun (WGS) entry which is preliminary data.</text>
</comment>
<feature type="region of interest" description="Disordered" evidence="1">
    <location>
        <begin position="131"/>
        <end position="180"/>
    </location>
</feature>
<protein>
    <submittedName>
        <fullName evidence="2">Uncharacterized protein</fullName>
    </submittedName>
</protein>
<evidence type="ECO:0000313" key="3">
    <source>
        <dbReference type="Proteomes" id="UP000674143"/>
    </source>
</evidence>
<accession>A0A836GDT0</accession>
<feature type="compositionally biased region" description="Low complexity" evidence="1">
    <location>
        <begin position="526"/>
        <end position="552"/>
    </location>
</feature>
<feature type="compositionally biased region" description="Polar residues" evidence="1">
    <location>
        <begin position="157"/>
        <end position="169"/>
    </location>
</feature>
<name>A0A836GDT0_9TRYP</name>
<sequence>MEHSSILGAPMASIDPADPLTPAHDSPGEDEGQKKYSGFLVDNEYGTTLSLCNRTEALANEQSFYWEKTANYVMLDSPNNERGAVRRNSLATASSLHTSLSQQQSMMQFTGFSRTPERWHSGVLIDEGDASAQEGGRRQTGAHTSCMASLSHRSRLKGQSGTISPADSSNPERRRHENQAEEFFRLADERKTQRFRLRAQQQHQLAQQREKQCCSVAEPHTHSHGRIFTVAFATSDTVVAPACETGSVRAHHDRDEDAATALNSSSMQLLVPASRSSLTLCSVTLRHQEAPLPKSMVPRLCHRMQQQQPSSPPRMDGGDFCPPPQWEPLSAVPTMRGWAGEALDVSRPLSQHHKAAYSSERGGSESGSYTGSESVPGEQREWMGVCPARDFPYVRSPHWAALNAMECASSKSPCSEQSASEEADEGDQTPLFWEVDRSGVLAHVPPPLAAASALPMTGDVLDSHRGTMKAAASAAPLYQSPVSVTAPTNRPAQVPQWGAPPLVAAAPLNRGVGKRLIARTTSRSVSSSFAPSSCSSSAHSSGSSTSSSRSLSTPKRRPDVGAAGPFSRQPGTAPLRVHGGGTAMRGDASSDGGPSSDAQGHTERLATATLVVLPRKAAKQRFFDRFSAFKRMLHKKALL</sequence>
<feature type="compositionally biased region" description="Basic and acidic residues" evidence="1">
    <location>
        <begin position="170"/>
        <end position="180"/>
    </location>
</feature>
<evidence type="ECO:0000256" key="1">
    <source>
        <dbReference type="SAM" id="MobiDB-lite"/>
    </source>
</evidence>
<dbReference type="SMR" id="A0A836GDT0"/>
<feature type="region of interest" description="Disordered" evidence="1">
    <location>
        <begin position="1"/>
        <end position="35"/>
    </location>
</feature>
<evidence type="ECO:0000313" key="2">
    <source>
        <dbReference type="EMBL" id="KAG5471644.1"/>
    </source>
</evidence>
<feature type="region of interest" description="Disordered" evidence="1">
    <location>
        <begin position="351"/>
        <end position="377"/>
    </location>
</feature>
<feature type="region of interest" description="Disordered" evidence="1">
    <location>
        <begin position="526"/>
        <end position="601"/>
    </location>
</feature>
<dbReference type="AlphaFoldDB" id="A0A836GDT0"/>
<keyword evidence="3" id="KW-1185">Reference proteome</keyword>
<gene>
    <name evidence="2" type="ORF">LSCM4_03195</name>
</gene>
<dbReference type="KEGG" id="loi:92359143"/>
<proteinExistence type="predicted"/>
<organism evidence="2 3">
    <name type="scientific">Leishmania orientalis</name>
    <dbReference type="NCBI Taxonomy" id="2249476"/>
    <lineage>
        <taxon>Eukaryota</taxon>
        <taxon>Discoba</taxon>
        <taxon>Euglenozoa</taxon>
        <taxon>Kinetoplastea</taxon>
        <taxon>Metakinetoplastina</taxon>
        <taxon>Trypanosomatida</taxon>
        <taxon>Trypanosomatidae</taxon>
        <taxon>Leishmaniinae</taxon>
        <taxon>Leishmania</taxon>
    </lineage>
</organism>